<evidence type="ECO:0000313" key="2">
    <source>
        <dbReference type="Proteomes" id="UP000466535"/>
    </source>
</evidence>
<dbReference type="Pfam" id="PF23425">
    <property type="entry name" value="DUF7113"/>
    <property type="match status" value="1"/>
</dbReference>
<organism evidence="1 2">
    <name type="scientific">Halovenus carboxidivorans</name>
    <dbReference type="NCBI Taxonomy" id="2692199"/>
    <lineage>
        <taxon>Archaea</taxon>
        <taxon>Methanobacteriati</taxon>
        <taxon>Methanobacteriota</taxon>
        <taxon>Stenosarchaea group</taxon>
        <taxon>Halobacteria</taxon>
        <taxon>Halobacteriales</taxon>
        <taxon>Haloarculaceae</taxon>
        <taxon>Halovenus</taxon>
    </lineage>
</organism>
<proteinExistence type="predicted"/>
<dbReference type="EMBL" id="WUUT01000002">
    <property type="protein sequence ID" value="MXR51088.1"/>
    <property type="molecule type" value="Genomic_DNA"/>
</dbReference>
<accession>A0A6B0SZ45</accession>
<comment type="caution">
    <text evidence="1">The sequence shown here is derived from an EMBL/GenBank/DDBJ whole genome shotgun (WGS) entry which is preliminary data.</text>
</comment>
<protein>
    <submittedName>
        <fullName evidence="1">Uncharacterized protein</fullName>
    </submittedName>
</protein>
<dbReference type="InterPro" id="IPR055537">
    <property type="entry name" value="DUF7113"/>
</dbReference>
<name>A0A6B0SZ45_9EURY</name>
<sequence>MLLVRGWAGDSALTGTIFEEGESAPEYSGSPDTDAPYVWICDEFYEVESGGSTQTIDGRELQVAFESPMPRGFEDREEALSAAKEHLRTQFVRLGVDREDVEIEVLDEDENPI</sequence>
<dbReference type="AlphaFoldDB" id="A0A6B0SZ45"/>
<dbReference type="Proteomes" id="UP000466535">
    <property type="component" value="Unassembled WGS sequence"/>
</dbReference>
<dbReference type="OrthoDB" id="280959at2157"/>
<reference evidence="1 2" key="1">
    <citation type="submission" date="2019-12" db="EMBL/GenBank/DDBJ databases">
        <title>Isolation and characterization of three novel carbon monoxide-oxidizing members of Halobacteria from salione crusts and soils.</title>
        <authorList>
            <person name="Myers M.R."/>
            <person name="King G.M."/>
        </authorList>
    </citation>
    <scope>NUCLEOTIDE SEQUENCE [LARGE SCALE GENOMIC DNA]</scope>
    <source>
        <strain evidence="1 2">WSH3</strain>
    </source>
</reference>
<keyword evidence="2" id="KW-1185">Reference proteome</keyword>
<dbReference type="RefSeq" id="WP_159763239.1">
    <property type="nucleotide sequence ID" value="NZ_WUUT01000002.1"/>
</dbReference>
<gene>
    <name evidence="1" type="ORF">GRX03_05635</name>
</gene>
<evidence type="ECO:0000313" key="1">
    <source>
        <dbReference type="EMBL" id="MXR51088.1"/>
    </source>
</evidence>